<name>A0ABN1ML82_9FLAO</name>
<evidence type="ECO:0000259" key="3">
    <source>
        <dbReference type="Pfam" id="PF07992"/>
    </source>
</evidence>
<feature type="domain" description="FAD/NAD(P)-binding" evidence="3">
    <location>
        <begin position="8"/>
        <end position="286"/>
    </location>
</feature>
<dbReference type="PANTHER" id="PTHR48105">
    <property type="entry name" value="THIOREDOXIN REDUCTASE 1-RELATED-RELATED"/>
    <property type="match status" value="1"/>
</dbReference>
<keyword evidence="5" id="KW-1185">Reference proteome</keyword>
<evidence type="ECO:0000313" key="4">
    <source>
        <dbReference type="EMBL" id="GAA0874018.1"/>
    </source>
</evidence>
<keyword evidence="1" id="KW-0285">Flavoprotein</keyword>
<dbReference type="InterPro" id="IPR023753">
    <property type="entry name" value="FAD/NAD-binding_dom"/>
</dbReference>
<dbReference type="Proteomes" id="UP001501126">
    <property type="component" value="Unassembled WGS sequence"/>
</dbReference>
<reference evidence="4 5" key="1">
    <citation type="journal article" date="2019" name="Int. J. Syst. Evol. Microbiol.">
        <title>The Global Catalogue of Microorganisms (GCM) 10K type strain sequencing project: providing services to taxonomists for standard genome sequencing and annotation.</title>
        <authorList>
            <consortium name="The Broad Institute Genomics Platform"/>
            <consortium name="The Broad Institute Genome Sequencing Center for Infectious Disease"/>
            <person name="Wu L."/>
            <person name="Ma J."/>
        </authorList>
    </citation>
    <scope>NUCLEOTIDE SEQUENCE [LARGE SCALE GENOMIC DNA]</scope>
    <source>
        <strain evidence="4 5">JCM 16083</strain>
    </source>
</reference>
<dbReference type="PRINTS" id="PR00368">
    <property type="entry name" value="FADPNR"/>
</dbReference>
<gene>
    <name evidence="4" type="ORF">GCM10009118_04260</name>
</gene>
<dbReference type="Gene3D" id="3.50.50.60">
    <property type="entry name" value="FAD/NAD(P)-binding domain"/>
    <property type="match status" value="2"/>
</dbReference>
<proteinExistence type="predicted"/>
<organism evidence="4 5">
    <name type="scientific">Wandonia haliotis</name>
    <dbReference type="NCBI Taxonomy" id="574963"/>
    <lineage>
        <taxon>Bacteria</taxon>
        <taxon>Pseudomonadati</taxon>
        <taxon>Bacteroidota</taxon>
        <taxon>Flavobacteriia</taxon>
        <taxon>Flavobacteriales</taxon>
        <taxon>Crocinitomicaceae</taxon>
        <taxon>Wandonia</taxon>
    </lineage>
</organism>
<dbReference type="RefSeq" id="WP_343784633.1">
    <property type="nucleotide sequence ID" value="NZ_BAAAFH010000003.1"/>
</dbReference>
<dbReference type="InterPro" id="IPR050097">
    <property type="entry name" value="Ferredoxin-NADP_redctase_2"/>
</dbReference>
<dbReference type="InterPro" id="IPR036188">
    <property type="entry name" value="FAD/NAD-bd_sf"/>
</dbReference>
<dbReference type="SUPFAM" id="SSF51905">
    <property type="entry name" value="FAD/NAD(P)-binding domain"/>
    <property type="match status" value="1"/>
</dbReference>
<evidence type="ECO:0000256" key="2">
    <source>
        <dbReference type="ARBA" id="ARBA00023002"/>
    </source>
</evidence>
<accession>A0ABN1ML82</accession>
<evidence type="ECO:0000313" key="5">
    <source>
        <dbReference type="Proteomes" id="UP001501126"/>
    </source>
</evidence>
<evidence type="ECO:0000256" key="1">
    <source>
        <dbReference type="ARBA" id="ARBA00022630"/>
    </source>
</evidence>
<dbReference type="Pfam" id="PF07992">
    <property type="entry name" value="Pyr_redox_2"/>
    <property type="match status" value="1"/>
</dbReference>
<comment type="caution">
    <text evidence="4">The sequence shown here is derived from an EMBL/GenBank/DDBJ whole genome shotgun (WGS) entry which is preliminary data.</text>
</comment>
<dbReference type="PRINTS" id="PR00469">
    <property type="entry name" value="PNDRDTASEII"/>
</dbReference>
<protein>
    <submittedName>
        <fullName evidence="4">FAD-dependent oxidoreductase</fullName>
    </submittedName>
</protein>
<dbReference type="EMBL" id="BAAAFH010000003">
    <property type="protein sequence ID" value="GAA0874018.1"/>
    <property type="molecule type" value="Genomic_DNA"/>
</dbReference>
<sequence length="302" mass="32852">MLGNTNYEAIVIGGSYAGLSAAMSLGRLMRRTLVIDSGKPCNASTPHSHNFLTQDGKTPGEISQIGRAQVEKYDTVTFREDFVVSADKTENGFEVKTLSGTVFNGKKLIFATGVRDVMPDIEGFADCWGISVIHCPYCHGYEYRSKKTAVFANGPTAVHLAALLKSLTREVIVLTNGTPEFSAEEKETLEKLSVDIIASGIDYIKHENGHLDRIVFKDNTELICEVMYARIPFIQHSEIPKLLGCTLTEQGHIETDKLQKTTVPDIFACGDATSPMRSVANAVAAGNLTGAMVNKELAEAEM</sequence>
<keyword evidence="2" id="KW-0560">Oxidoreductase</keyword>